<protein>
    <submittedName>
        <fullName evidence="1">Uncharacterized protein</fullName>
    </submittedName>
</protein>
<dbReference type="EMBL" id="MU268256">
    <property type="protein sequence ID" value="KAH7905167.1"/>
    <property type="molecule type" value="Genomic_DNA"/>
</dbReference>
<keyword evidence="2" id="KW-1185">Reference proteome</keyword>
<sequence length="628" mass="71737">MPHNPIATKQFVPYLRPNDEFFTAMDAKAVAMHGPWVITSPNMDMVPALYHFEDEDLQARKDGHFGFVDCFQWPQWASSELVWAPLILRQEEQHLIPDDIFDVWWTPEPKDWISVPGSAFPVGTLAPNRAESFQRLFNVVRRRYDGWKKYCLDKPDVMSGFMLGLRHSLARLKTHPLTFRELVIFVAEWQRVWLDIYAFVDYVEIILPRLRAPEGIRAVNKAWMGCFTDDSGLVARYRAAGIPVWYVRAPAYIPSNMNIKQAVTITFPDSIVTAQYNEGGKFTQPFPVIYRGPGGEARHTHTRRPYKGMMTYNPNINAPRGDHPIIPLSLFQSSAEEFQHNRDKWVDPNSPLMPPPIQTWEVAMRKVDQTVARLVLPDVDAGYRFPEPALLVATERKRDYFVNWLAARPTWISRVAHDPPQKLPVPQTWRNFLGGGESKKADSQTQRLKEATNHLFGDDILGVVTLATQDGIVPWRDSSLHVSELENPPVRLAQQIIWELYEHSFRFELLALDRAMAPQIWAQSSAKHEDTVLDVFPDHTLVMFSAPFPSVNTGLASTSFSALLPFLEAFRSLLTAWPQFPATLTHPLAPDTDMGRIFLVKNNVVQFYCQCFFNVFGRPPVVPHALPG</sequence>
<accession>A0ACB7ZWR7</accession>
<evidence type="ECO:0000313" key="1">
    <source>
        <dbReference type="EMBL" id="KAH7905167.1"/>
    </source>
</evidence>
<proteinExistence type="predicted"/>
<evidence type="ECO:0000313" key="2">
    <source>
        <dbReference type="Proteomes" id="UP000790377"/>
    </source>
</evidence>
<gene>
    <name evidence="1" type="ORF">BJ138DRAFT_1118719</name>
</gene>
<reference evidence="1" key="1">
    <citation type="journal article" date="2021" name="New Phytol.">
        <title>Evolutionary innovations through gain and loss of genes in the ectomycorrhizal Boletales.</title>
        <authorList>
            <person name="Wu G."/>
            <person name="Miyauchi S."/>
            <person name="Morin E."/>
            <person name="Kuo A."/>
            <person name="Drula E."/>
            <person name="Varga T."/>
            <person name="Kohler A."/>
            <person name="Feng B."/>
            <person name="Cao Y."/>
            <person name="Lipzen A."/>
            <person name="Daum C."/>
            <person name="Hundley H."/>
            <person name="Pangilinan J."/>
            <person name="Johnson J."/>
            <person name="Barry K."/>
            <person name="LaButti K."/>
            <person name="Ng V."/>
            <person name="Ahrendt S."/>
            <person name="Min B."/>
            <person name="Choi I.G."/>
            <person name="Park H."/>
            <person name="Plett J.M."/>
            <person name="Magnuson J."/>
            <person name="Spatafora J.W."/>
            <person name="Nagy L.G."/>
            <person name="Henrissat B."/>
            <person name="Grigoriev I.V."/>
            <person name="Yang Z.L."/>
            <person name="Xu J."/>
            <person name="Martin F.M."/>
        </authorList>
    </citation>
    <scope>NUCLEOTIDE SEQUENCE</scope>
    <source>
        <strain evidence="1">ATCC 28755</strain>
    </source>
</reference>
<organism evidence="1 2">
    <name type="scientific">Hygrophoropsis aurantiaca</name>
    <dbReference type="NCBI Taxonomy" id="72124"/>
    <lineage>
        <taxon>Eukaryota</taxon>
        <taxon>Fungi</taxon>
        <taxon>Dikarya</taxon>
        <taxon>Basidiomycota</taxon>
        <taxon>Agaricomycotina</taxon>
        <taxon>Agaricomycetes</taxon>
        <taxon>Agaricomycetidae</taxon>
        <taxon>Boletales</taxon>
        <taxon>Coniophorineae</taxon>
        <taxon>Hygrophoropsidaceae</taxon>
        <taxon>Hygrophoropsis</taxon>
    </lineage>
</organism>
<name>A0ACB7ZWR7_9AGAM</name>
<comment type="caution">
    <text evidence="1">The sequence shown here is derived from an EMBL/GenBank/DDBJ whole genome shotgun (WGS) entry which is preliminary data.</text>
</comment>
<dbReference type="Proteomes" id="UP000790377">
    <property type="component" value="Unassembled WGS sequence"/>
</dbReference>